<protein>
    <submittedName>
        <fullName evidence="1">Uncharacterized protein</fullName>
    </submittedName>
</protein>
<sequence length="189" mass="21845">MLIVSNAIIISSTQIAQDLQDFKVLFSTFISLFPPLFLKSAQMGCALASECCPQLKTSIFDLRTNKQAIRECINPRFTWNCQAFKQYINYFANQSTNDTNQLQSFASELELIFDDNQMQKSYQDSITITKQYCGEHFDYCVALSDNKYRTDCEIKTLTGLSQQENVYREYVQKEKQMINGLITKIKNII</sequence>
<dbReference type="Proteomes" id="UP000681722">
    <property type="component" value="Unassembled WGS sequence"/>
</dbReference>
<name>A0A815GWP6_9BILA</name>
<keyword evidence="3" id="KW-1185">Reference proteome</keyword>
<comment type="caution">
    <text evidence="1">The sequence shown here is derived from an EMBL/GenBank/DDBJ whole genome shotgun (WGS) entry which is preliminary data.</text>
</comment>
<proteinExistence type="predicted"/>
<evidence type="ECO:0000313" key="2">
    <source>
        <dbReference type="EMBL" id="CAF4211436.1"/>
    </source>
</evidence>
<evidence type="ECO:0000313" key="3">
    <source>
        <dbReference type="Proteomes" id="UP000663829"/>
    </source>
</evidence>
<dbReference type="EMBL" id="CAJOBC010061535">
    <property type="protein sequence ID" value="CAF4211436.1"/>
    <property type="molecule type" value="Genomic_DNA"/>
</dbReference>
<dbReference type="EMBL" id="CAJNOQ010014652">
    <property type="protein sequence ID" value="CAF1345956.1"/>
    <property type="molecule type" value="Genomic_DNA"/>
</dbReference>
<organism evidence="1 3">
    <name type="scientific">Didymodactylos carnosus</name>
    <dbReference type="NCBI Taxonomy" id="1234261"/>
    <lineage>
        <taxon>Eukaryota</taxon>
        <taxon>Metazoa</taxon>
        <taxon>Spiralia</taxon>
        <taxon>Gnathifera</taxon>
        <taxon>Rotifera</taxon>
        <taxon>Eurotatoria</taxon>
        <taxon>Bdelloidea</taxon>
        <taxon>Philodinida</taxon>
        <taxon>Philodinidae</taxon>
        <taxon>Didymodactylos</taxon>
    </lineage>
</organism>
<dbReference type="Proteomes" id="UP000663829">
    <property type="component" value="Unassembled WGS sequence"/>
</dbReference>
<dbReference type="AlphaFoldDB" id="A0A815GWP6"/>
<reference evidence="1" key="1">
    <citation type="submission" date="2021-02" db="EMBL/GenBank/DDBJ databases">
        <authorList>
            <person name="Nowell W R."/>
        </authorList>
    </citation>
    <scope>NUCLEOTIDE SEQUENCE</scope>
</reference>
<accession>A0A815GWP6</accession>
<evidence type="ECO:0000313" key="1">
    <source>
        <dbReference type="EMBL" id="CAF1345956.1"/>
    </source>
</evidence>
<gene>
    <name evidence="1" type="ORF">GPM918_LOCUS30666</name>
    <name evidence="2" type="ORF">SRO942_LOCUS31285</name>
</gene>